<dbReference type="EMBL" id="LR796870">
    <property type="protein sequence ID" value="CAB4171592.1"/>
    <property type="molecule type" value="Genomic_DNA"/>
</dbReference>
<evidence type="ECO:0000313" key="2">
    <source>
        <dbReference type="EMBL" id="CAB4199733.1"/>
    </source>
</evidence>
<evidence type="ECO:0000313" key="1">
    <source>
        <dbReference type="EMBL" id="CAB4171592.1"/>
    </source>
</evidence>
<name>A0A6J5RR46_9CAUD</name>
<dbReference type="InterPro" id="IPR021098">
    <property type="entry name" value="Phage_P22_Gp10"/>
</dbReference>
<dbReference type="Pfam" id="PF11134">
    <property type="entry name" value="Phage_stabilise"/>
    <property type="match status" value="1"/>
</dbReference>
<sequence length="466" mass="51169">MQIPVLNGVYTDGVADFRTSYPVNMVPVPKEQGISNGYLRPAEGLVQDGSGPGASRGGINWNGVCYRVMGTKLVSVAADGSVTVLADVGGSGQCTFDYSFDRLAISSSGNLYYWNGGILSQVTDTDIGFVKDFVWVDGYFMATDGASLIVTELNNPLAVNPLKYGSSEVDPDPVVGLVKVRNEVYAINRNTIEVFDNIGGDFFPFQRIDGAQIPKGALGTYCACVFVDTIVFLGSGRNEPPSVYLGANASAIKISTQEIDEILQTYTEEQLATSVLESRANKAHQHLWVRLPDQTLVYDAAASQVLQEPVWYHMTSAITGFSQYLAKDLVWCYNKWLIGHPSSGIVGHLDDSVSTHFGQDVRWEFGTLVVYNEGRGAIFHELELVCLTGRVAFGVDPTISTSYSVDGETWSQDKTVKIGKRGDRARRIIWLQQGHMRNWRVQRFRGDSKSFISIARLEARLEPLAV</sequence>
<dbReference type="EMBL" id="LR797302">
    <property type="protein sequence ID" value="CAB4199733.1"/>
    <property type="molecule type" value="Genomic_DNA"/>
</dbReference>
<accession>A0A6J5RR46</accession>
<gene>
    <name evidence="2" type="ORF">UFOVP1358_12</name>
    <name evidence="1" type="ORF">UFOVP931_6</name>
</gene>
<reference evidence="2" key="1">
    <citation type="submission" date="2020-05" db="EMBL/GenBank/DDBJ databases">
        <authorList>
            <person name="Chiriac C."/>
            <person name="Salcher M."/>
            <person name="Ghai R."/>
            <person name="Kavagutti S V."/>
        </authorList>
    </citation>
    <scope>NUCLEOTIDE SEQUENCE</scope>
</reference>
<organism evidence="2">
    <name type="scientific">uncultured Caudovirales phage</name>
    <dbReference type="NCBI Taxonomy" id="2100421"/>
    <lineage>
        <taxon>Viruses</taxon>
        <taxon>Duplodnaviria</taxon>
        <taxon>Heunggongvirae</taxon>
        <taxon>Uroviricota</taxon>
        <taxon>Caudoviricetes</taxon>
        <taxon>Peduoviridae</taxon>
        <taxon>Maltschvirus</taxon>
        <taxon>Maltschvirus maltsch</taxon>
    </lineage>
</organism>
<protein>
    <submittedName>
        <fullName evidence="2">Bacteriophage P22, Gp10, DNA-stabilising</fullName>
    </submittedName>
</protein>
<proteinExistence type="predicted"/>